<evidence type="ECO:0000259" key="14">
    <source>
        <dbReference type="SMART" id="SM00382"/>
    </source>
</evidence>
<comment type="catalytic activity">
    <reaction evidence="12">
        <text>ATP + H2O = ADP + phosphate + H(+)</text>
        <dbReference type="Rhea" id="RHEA:13065"/>
        <dbReference type="ChEBI" id="CHEBI:15377"/>
        <dbReference type="ChEBI" id="CHEBI:15378"/>
        <dbReference type="ChEBI" id="CHEBI:30616"/>
        <dbReference type="ChEBI" id="CHEBI:43474"/>
        <dbReference type="ChEBI" id="CHEBI:456216"/>
    </reaction>
    <physiologicalReaction direction="left-to-right" evidence="12">
        <dbReference type="Rhea" id="RHEA:13066"/>
    </physiologicalReaction>
</comment>
<dbReference type="Pfam" id="PF00004">
    <property type="entry name" value="AAA"/>
    <property type="match status" value="2"/>
</dbReference>
<evidence type="ECO:0000256" key="4">
    <source>
        <dbReference type="ARBA" id="ARBA00022593"/>
    </source>
</evidence>
<evidence type="ECO:0000256" key="13">
    <source>
        <dbReference type="SAM" id="MobiDB-lite"/>
    </source>
</evidence>
<keyword evidence="6" id="KW-0378">Hydrolase</keyword>
<dbReference type="Gene3D" id="3.10.330.10">
    <property type="match status" value="1"/>
</dbReference>
<sequence>MVQDAELTFQSLRIAFSDQIRGNFVRLPLSIVHVLENTAIPVQEFGITVSTDESRVFVGWDGFEASQSLNGQSCVQINPILAAAHKIREGSVVNLRIRHFDQSLVANEVYVEPQSSDDWEVIDGNARFLQDNMLSQTRIVAQNELLICYVEHTVAKFTVQKIVPSFSGAARITTDTLIIVAPKVNKSRLVNGKSERLEDTHSTHRPIVLRTVQQTEKLRGLSMSVSPQVVKSSLALICIVRNPLEPLSEGNSEEETKLQSAQSIAVSVTVDTKLYEGHLGLSRLTWASLGLDPQNGHKVKVSFVSLPPEQAPPTAFVYPIDQSKDIKEALIVGKRPTPQQREFQGLNSEMTGSVLTNGLVLPLDQVYLELVSKTGEHVPFYEWQDSEIEFKVMDKPVKVSWTEHFETKTELPICVGIETLLEQIQNYLMLPIMNSGSSLVTGSSGIGKTLLVKQVKTHLESTTALHVEYLDCESFMDNTNFVKMKQTLQRLMASCYWYAPSLLILDNAEILFPHNKSEDELQSPSNAIDVSSRLSRVFIQELEQLLTKATGSVRVLLTAERREKLNQTLFSRHAIGKTWNLNAPGREFRATLINQFLKDKSLNLSDDLDLSTLATETEGYSPRDLLLLSETLLCEHLCDQLSTSLPVTQDTFERTISSFTPSSLRGIKLQKDTGVRWSSVGAMHKAKELLLETLEWPIRYAPIFSKCPLRLRSGILLYGYPGCGKTMLASAVAQQCGVNFISIKGPEILNKYIGASEQSVRECFERAQAARPCVLFFDEFDSIAPKRGHDSIGVTDRVVNQMLTQMDGAEGLEGVYVLAATSRPDLIDSALLRPGRLDKSVLCGLPSAPERLEILQTIINAGDMLIDSDCDLKEVANNTEGMSGADLQGLCYTAYLKSVHRKMELEPQPKQVQDRTDDGGVSFEYFMANGDCADAACVLRAKEVLATQNAAPVASATLLNSTNQNSSNATENKSPRISSDDLRDACRETKPSISVAELEKLTKIYGSFSSNRDAKMPSGEASNEIGGRMTLM</sequence>
<dbReference type="GO" id="GO:0016562">
    <property type="term" value="P:protein import into peroxisome matrix, receptor recycling"/>
    <property type="evidence" value="ECO:0007669"/>
    <property type="project" value="EnsemblFungi"/>
</dbReference>
<accession>A0A0C7N9E6</accession>
<dbReference type="AlphaFoldDB" id="A0A0C7N9E6"/>
<feature type="domain" description="AAA+ ATPase" evidence="14">
    <location>
        <begin position="711"/>
        <end position="847"/>
    </location>
</feature>
<keyword evidence="5" id="KW-0547">Nucleotide-binding</keyword>
<dbReference type="GeneID" id="34686662"/>
<dbReference type="CDD" id="cd19526">
    <property type="entry name" value="RecA-like_PEX1_r2"/>
    <property type="match status" value="1"/>
</dbReference>
<evidence type="ECO:0000313" key="16">
    <source>
        <dbReference type="Proteomes" id="UP000054304"/>
    </source>
</evidence>
<dbReference type="PANTHER" id="PTHR23077:SF12">
    <property type="entry name" value="PEROXISOMAL ATPASE PEX1"/>
    <property type="match status" value="1"/>
</dbReference>
<dbReference type="InterPro" id="IPR050168">
    <property type="entry name" value="AAA_ATPase_domain"/>
</dbReference>
<keyword evidence="3" id="KW-0813">Transport</keyword>
<organism evidence="15 16">
    <name type="scientific">Lachancea lanzarotensis</name>
    <dbReference type="NCBI Taxonomy" id="1245769"/>
    <lineage>
        <taxon>Eukaryota</taxon>
        <taxon>Fungi</taxon>
        <taxon>Dikarya</taxon>
        <taxon>Ascomycota</taxon>
        <taxon>Saccharomycotina</taxon>
        <taxon>Saccharomycetes</taxon>
        <taxon>Saccharomycetales</taxon>
        <taxon>Saccharomycetaceae</taxon>
        <taxon>Lachancea</taxon>
    </lineage>
</organism>
<dbReference type="FunFam" id="3.40.50.300:FF:000149">
    <property type="entry name" value="Nuclear valosin-containing protein-like"/>
    <property type="match status" value="1"/>
</dbReference>
<dbReference type="InterPro" id="IPR029067">
    <property type="entry name" value="CDC48_domain_2-like_sf"/>
</dbReference>
<evidence type="ECO:0000256" key="9">
    <source>
        <dbReference type="ARBA" id="ARBA00023136"/>
    </source>
</evidence>
<dbReference type="InterPro" id="IPR003960">
    <property type="entry name" value="ATPase_AAA_CS"/>
</dbReference>
<dbReference type="SUPFAM" id="SSF52540">
    <property type="entry name" value="P-loop containing nucleoside triphosphate hydrolases"/>
    <property type="match status" value="2"/>
</dbReference>
<dbReference type="Pfam" id="PF17862">
    <property type="entry name" value="AAA_lid_3"/>
    <property type="match status" value="1"/>
</dbReference>
<dbReference type="PROSITE" id="PS00674">
    <property type="entry name" value="AAA"/>
    <property type="match status" value="1"/>
</dbReference>
<dbReference type="EMBL" id="LN736366">
    <property type="protein sequence ID" value="CEP63170.1"/>
    <property type="molecule type" value="Genomic_DNA"/>
</dbReference>
<dbReference type="RefSeq" id="XP_022629391.1">
    <property type="nucleotide sequence ID" value="XM_022771489.1"/>
</dbReference>
<dbReference type="SUPFAM" id="SSF54585">
    <property type="entry name" value="Cdc48 domain 2-like"/>
    <property type="match status" value="1"/>
</dbReference>
<dbReference type="HOGENOM" id="CLU_000688_1_1_1"/>
<dbReference type="PANTHER" id="PTHR23077">
    <property type="entry name" value="AAA-FAMILY ATPASE"/>
    <property type="match status" value="1"/>
</dbReference>
<name>A0A0C7N9E6_9SACH</name>
<evidence type="ECO:0000256" key="6">
    <source>
        <dbReference type="ARBA" id="ARBA00022801"/>
    </source>
</evidence>
<dbReference type="GO" id="GO:0005778">
    <property type="term" value="C:peroxisomal membrane"/>
    <property type="evidence" value="ECO:0007669"/>
    <property type="project" value="EnsemblFungi"/>
</dbReference>
<dbReference type="InterPro" id="IPR003593">
    <property type="entry name" value="AAA+_ATPase"/>
</dbReference>
<dbReference type="GO" id="GO:0140318">
    <property type="term" value="F:protein transporter activity"/>
    <property type="evidence" value="ECO:0007669"/>
    <property type="project" value="EnsemblFungi"/>
</dbReference>
<evidence type="ECO:0000256" key="3">
    <source>
        <dbReference type="ARBA" id="ARBA00022448"/>
    </source>
</evidence>
<evidence type="ECO:0000256" key="5">
    <source>
        <dbReference type="ARBA" id="ARBA00022741"/>
    </source>
</evidence>
<feature type="region of interest" description="Disordered" evidence="13">
    <location>
        <begin position="1009"/>
        <end position="1032"/>
    </location>
</feature>
<keyword evidence="7" id="KW-0067">ATP-binding</keyword>
<gene>
    <name evidence="15" type="ORF">LALA0_S07e03972g</name>
</gene>
<dbReference type="InterPro" id="IPR027417">
    <property type="entry name" value="P-loop_NTPase"/>
</dbReference>
<dbReference type="OrthoDB" id="2187at2759"/>
<dbReference type="InterPro" id="IPR041569">
    <property type="entry name" value="AAA_lid_3"/>
</dbReference>
<dbReference type="InterPro" id="IPR015342">
    <property type="entry name" value="PEX1-N_C-lobe"/>
</dbReference>
<dbReference type="GO" id="GO:0005524">
    <property type="term" value="F:ATP binding"/>
    <property type="evidence" value="ECO:0007669"/>
    <property type="project" value="UniProtKB-KW"/>
</dbReference>
<comment type="subcellular location">
    <subcellularLocation>
        <location evidence="1">Membrane</location>
    </subcellularLocation>
</comment>
<evidence type="ECO:0000256" key="2">
    <source>
        <dbReference type="ARBA" id="ARBA00006914"/>
    </source>
</evidence>
<dbReference type="Pfam" id="PF09262">
    <property type="entry name" value="PEX-1N"/>
    <property type="match status" value="1"/>
</dbReference>
<dbReference type="SUPFAM" id="SSF50692">
    <property type="entry name" value="ADC-like"/>
    <property type="match status" value="1"/>
</dbReference>
<protein>
    <recommendedName>
        <fullName evidence="11">Peroxisomal ATPase PEX1</fullName>
    </recommendedName>
    <alternativeName>
        <fullName evidence="10">Peroxin-1</fullName>
    </alternativeName>
</protein>
<reference evidence="15 16" key="1">
    <citation type="submission" date="2014-12" db="EMBL/GenBank/DDBJ databases">
        <authorList>
            <person name="Neuveglise Cecile"/>
        </authorList>
    </citation>
    <scope>NUCLEOTIDE SEQUENCE [LARGE SCALE GENOMIC DNA]</scope>
    <source>
        <strain evidence="15 16">CBS 12615</strain>
    </source>
</reference>
<evidence type="ECO:0000256" key="12">
    <source>
        <dbReference type="ARBA" id="ARBA00048778"/>
    </source>
</evidence>
<evidence type="ECO:0000256" key="1">
    <source>
        <dbReference type="ARBA" id="ARBA00004370"/>
    </source>
</evidence>
<dbReference type="Gene3D" id="3.40.50.300">
    <property type="entry name" value="P-loop containing nucleotide triphosphate hydrolases"/>
    <property type="match status" value="2"/>
</dbReference>
<feature type="region of interest" description="Disordered" evidence="13">
    <location>
        <begin position="962"/>
        <end position="983"/>
    </location>
</feature>
<dbReference type="Proteomes" id="UP000054304">
    <property type="component" value="Unassembled WGS sequence"/>
</dbReference>
<evidence type="ECO:0000256" key="11">
    <source>
        <dbReference type="ARBA" id="ARBA00034532"/>
    </source>
</evidence>
<dbReference type="SMART" id="SM00382">
    <property type="entry name" value="AAA"/>
    <property type="match status" value="2"/>
</dbReference>
<keyword evidence="8" id="KW-0653">Protein transport</keyword>
<dbReference type="InterPro" id="IPR009010">
    <property type="entry name" value="Asp_de-COase-like_dom_sf"/>
</dbReference>
<dbReference type="Gene3D" id="1.10.8.60">
    <property type="match status" value="2"/>
</dbReference>
<evidence type="ECO:0000256" key="7">
    <source>
        <dbReference type="ARBA" id="ARBA00022840"/>
    </source>
</evidence>
<feature type="domain" description="AAA+ ATPase" evidence="14">
    <location>
        <begin position="434"/>
        <end position="585"/>
    </location>
</feature>
<keyword evidence="16" id="KW-1185">Reference proteome</keyword>
<dbReference type="GO" id="GO:0005829">
    <property type="term" value="C:cytosol"/>
    <property type="evidence" value="ECO:0007669"/>
    <property type="project" value="TreeGrafter"/>
</dbReference>
<proteinExistence type="inferred from homology"/>
<dbReference type="GO" id="GO:0043335">
    <property type="term" value="P:protein unfolding"/>
    <property type="evidence" value="ECO:0007669"/>
    <property type="project" value="EnsemblFungi"/>
</dbReference>
<dbReference type="GO" id="GO:0016887">
    <property type="term" value="F:ATP hydrolysis activity"/>
    <property type="evidence" value="ECO:0007669"/>
    <property type="project" value="EnsemblFungi"/>
</dbReference>
<evidence type="ECO:0000256" key="10">
    <source>
        <dbReference type="ARBA" id="ARBA00032509"/>
    </source>
</evidence>
<comment type="similarity">
    <text evidence="2">Belongs to the AAA ATPase family.</text>
</comment>
<evidence type="ECO:0000313" key="15">
    <source>
        <dbReference type="EMBL" id="CEP63170.1"/>
    </source>
</evidence>
<dbReference type="STRING" id="1245769.A0A0C7N9E6"/>
<keyword evidence="9" id="KW-0472">Membrane</keyword>
<keyword evidence="4" id="KW-0962">Peroxisome biogenesis</keyword>
<dbReference type="GO" id="GO:1904949">
    <property type="term" value="C:ATPase complex"/>
    <property type="evidence" value="ECO:0007669"/>
    <property type="project" value="EnsemblFungi"/>
</dbReference>
<dbReference type="InterPro" id="IPR003959">
    <property type="entry name" value="ATPase_AAA_core"/>
</dbReference>
<evidence type="ECO:0000256" key="8">
    <source>
        <dbReference type="ARBA" id="ARBA00022927"/>
    </source>
</evidence>